<feature type="signal peptide" evidence="2">
    <location>
        <begin position="1"/>
        <end position="21"/>
    </location>
</feature>
<feature type="region of interest" description="Disordered" evidence="1">
    <location>
        <begin position="67"/>
        <end position="114"/>
    </location>
</feature>
<dbReference type="AlphaFoldDB" id="A0A8J9SYC1"/>
<reference evidence="3" key="1">
    <citation type="submission" date="2022-02" db="EMBL/GenBank/DDBJ databases">
        <authorList>
            <person name="Giguere J D."/>
        </authorList>
    </citation>
    <scope>NUCLEOTIDE SEQUENCE</scope>
    <source>
        <strain evidence="3">CCAP 1055/1</strain>
    </source>
</reference>
<proteinExistence type="predicted"/>
<name>A0A8J9SYC1_PHATR</name>
<feature type="chain" id="PRO_5035458305" description="Twin-arginine translocation signal domain-containing protein" evidence="2">
    <location>
        <begin position="22"/>
        <end position="126"/>
    </location>
</feature>
<evidence type="ECO:0008006" key="4">
    <source>
        <dbReference type="Google" id="ProtNLM"/>
    </source>
</evidence>
<dbReference type="Proteomes" id="UP000836788">
    <property type="component" value="Chromosome 2"/>
</dbReference>
<organism evidence="3">
    <name type="scientific">Phaeodactylum tricornutum</name>
    <name type="common">Diatom</name>
    <dbReference type="NCBI Taxonomy" id="2850"/>
    <lineage>
        <taxon>Eukaryota</taxon>
        <taxon>Sar</taxon>
        <taxon>Stramenopiles</taxon>
        <taxon>Ochrophyta</taxon>
        <taxon>Bacillariophyta</taxon>
        <taxon>Bacillariophyceae</taxon>
        <taxon>Bacillariophycidae</taxon>
        <taxon>Naviculales</taxon>
        <taxon>Phaeodactylaceae</taxon>
        <taxon>Phaeodactylum</taxon>
    </lineage>
</organism>
<evidence type="ECO:0000256" key="2">
    <source>
        <dbReference type="SAM" id="SignalP"/>
    </source>
</evidence>
<dbReference type="NCBIfam" id="TIGR01409">
    <property type="entry name" value="TAT_signal_seq"/>
    <property type="match status" value="1"/>
</dbReference>
<keyword evidence="2" id="KW-0732">Signal</keyword>
<gene>
    <name evidence="3" type="ORF">PTTT1_LOCUS28398</name>
</gene>
<dbReference type="InterPro" id="IPR006311">
    <property type="entry name" value="TAT_signal"/>
</dbReference>
<dbReference type="InterPro" id="IPR019546">
    <property type="entry name" value="TAT_signal_bac_arc"/>
</dbReference>
<evidence type="ECO:0000256" key="1">
    <source>
        <dbReference type="SAM" id="MobiDB-lite"/>
    </source>
</evidence>
<accession>A0A8J9SYC1</accession>
<protein>
    <recommendedName>
        <fullName evidence="4">Twin-arginine translocation signal domain-containing protein</fullName>
    </recommendedName>
</protein>
<feature type="compositionally biased region" description="Basic and acidic residues" evidence="1">
    <location>
        <begin position="81"/>
        <end position="114"/>
    </location>
</feature>
<sequence length="126" mass="13581">MKYVSFIIGATVLLLATPAGAWTITPPTQQLPDPVRTSAIAFTRRGFLKSSGSIVAAGILLGTSNAPPAYAVDEDQNDNNSKNESDPNDKKAMAQVEKERQQAEKEARRLAEETKKRLAVGRIGTI</sequence>
<dbReference type="EMBL" id="OU594943">
    <property type="protein sequence ID" value="CAG9285234.1"/>
    <property type="molecule type" value="Genomic_DNA"/>
</dbReference>
<evidence type="ECO:0000313" key="3">
    <source>
        <dbReference type="EMBL" id="CAG9285234.1"/>
    </source>
</evidence>
<dbReference type="PROSITE" id="PS51318">
    <property type="entry name" value="TAT"/>
    <property type="match status" value="1"/>
</dbReference>